<dbReference type="GO" id="GO:0038201">
    <property type="term" value="C:TOR complex"/>
    <property type="evidence" value="ECO:0000318"/>
    <property type="project" value="GO_Central"/>
</dbReference>
<dbReference type="STRING" id="29760.F6HBQ0"/>
<dbReference type="InterPro" id="IPR026683">
    <property type="entry name" value="TOR_cat"/>
</dbReference>
<proteinExistence type="inferred from homology"/>
<dbReference type="Pfam" id="PF02260">
    <property type="entry name" value="FATC"/>
    <property type="match status" value="1"/>
</dbReference>
<evidence type="ECO:0000256" key="9">
    <source>
        <dbReference type="ARBA" id="ARBA00048679"/>
    </source>
</evidence>
<evidence type="ECO:0000256" key="10">
    <source>
        <dbReference type="RuleBase" id="RU364109"/>
    </source>
</evidence>
<evidence type="ECO:0000259" key="12">
    <source>
        <dbReference type="PROSITE" id="PS50290"/>
    </source>
</evidence>
<dbReference type="FunFam" id="1.25.10.10:FF:000694">
    <property type="entry name" value="Serine/threonine-protein kinase TOR"/>
    <property type="match status" value="1"/>
</dbReference>
<dbReference type="GO" id="GO:0044877">
    <property type="term" value="F:protein-containing complex binding"/>
    <property type="evidence" value="ECO:0007669"/>
    <property type="project" value="InterPro"/>
</dbReference>
<name>F6HBQ0_VITVI</name>
<comment type="catalytic activity">
    <reaction evidence="8 10">
        <text>L-threonyl-[protein] + ATP = O-phospho-L-threonyl-[protein] + ADP + H(+)</text>
        <dbReference type="Rhea" id="RHEA:46608"/>
        <dbReference type="Rhea" id="RHEA-COMP:11060"/>
        <dbReference type="Rhea" id="RHEA-COMP:11605"/>
        <dbReference type="ChEBI" id="CHEBI:15378"/>
        <dbReference type="ChEBI" id="CHEBI:30013"/>
        <dbReference type="ChEBI" id="CHEBI:30616"/>
        <dbReference type="ChEBI" id="CHEBI:61977"/>
        <dbReference type="ChEBI" id="CHEBI:456216"/>
        <dbReference type="EC" id="2.7.11.1"/>
    </reaction>
</comment>
<dbReference type="CDD" id="cd05169">
    <property type="entry name" value="PIKKc_TOR"/>
    <property type="match status" value="1"/>
</dbReference>
<keyword evidence="3 10" id="KW-0808">Transferase</keyword>
<dbReference type="FunFam" id="1.25.10.10:FF:000288">
    <property type="entry name" value="Serine/threonine-protein kinase TOR"/>
    <property type="match status" value="1"/>
</dbReference>
<dbReference type="CDD" id="cd09272">
    <property type="entry name" value="RNase_HI_RT_Ty1"/>
    <property type="match status" value="1"/>
</dbReference>
<dbReference type="PROSITE" id="PS51190">
    <property type="entry name" value="FATC"/>
    <property type="match status" value="1"/>
</dbReference>
<dbReference type="SUPFAM" id="SSF48371">
    <property type="entry name" value="ARM repeat"/>
    <property type="match status" value="1"/>
</dbReference>
<evidence type="ECO:0000256" key="3">
    <source>
        <dbReference type="ARBA" id="ARBA00022679"/>
    </source>
</evidence>
<dbReference type="InterPro" id="IPR024585">
    <property type="entry name" value="mTOR_dom"/>
</dbReference>
<comment type="similarity">
    <text evidence="1 10">Belongs to the PI3/PI4-kinase family.</text>
</comment>
<dbReference type="GO" id="GO:0005524">
    <property type="term" value="F:ATP binding"/>
    <property type="evidence" value="ECO:0007669"/>
    <property type="project" value="UniProtKB-KW"/>
</dbReference>
<dbReference type="InterPro" id="IPR016024">
    <property type="entry name" value="ARM-type_fold"/>
</dbReference>
<dbReference type="eggNOG" id="KOG0891">
    <property type="taxonomic scope" value="Eukaryota"/>
</dbReference>
<dbReference type="InterPro" id="IPR003151">
    <property type="entry name" value="PIK-rel_kinase_FAT"/>
</dbReference>
<evidence type="ECO:0000256" key="5">
    <source>
        <dbReference type="ARBA" id="ARBA00022741"/>
    </source>
</evidence>
<protein>
    <recommendedName>
        <fullName evidence="10">Serine/threonine-protein kinase TOR</fullName>
        <ecNumber evidence="10">2.7.11.1</ecNumber>
    </recommendedName>
</protein>
<dbReference type="SMR" id="F6HBQ0"/>
<keyword evidence="5 10" id="KW-0547">Nucleotide-binding</keyword>
<feature type="compositionally biased region" description="Basic and acidic residues" evidence="11">
    <location>
        <begin position="234"/>
        <end position="248"/>
    </location>
</feature>
<dbReference type="Gene3D" id="1.25.10.10">
    <property type="entry name" value="Leucine-rich Repeat Variant"/>
    <property type="match status" value="4"/>
</dbReference>
<dbReference type="PROSITE" id="PS51189">
    <property type="entry name" value="FAT"/>
    <property type="match status" value="1"/>
</dbReference>
<feature type="compositionally biased region" description="Acidic residues" evidence="11">
    <location>
        <begin position="1461"/>
        <end position="1472"/>
    </location>
</feature>
<dbReference type="InterPro" id="IPR009076">
    <property type="entry name" value="FRB_dom"/>
</dbReference>
<dbReference type="PaxDb" id="29760-VIT_03s0088g00450.t01"/>
<feature type="region of interest" description="Disordered" evidence="11">
    <location>
        <begin position="198"/>
        <end position="258"/>
    </location>
</feature>
<dbReference type="InterPro" id="IPR000403">
    <property type="entry name" value="PI3/4_kinase_cat_dom"/>
</dbReference>
<dbReference type="Pfam" id="PF00454">
    <property type="entry name" value="PI3_PI4_kinase"/>
    <property type="match status" value="1"/>
</dbReference>
<evidence type="ECO:0000313" key="16">
    <source>
        <dbReference type="Proteomes" id="UP000009183"/>
    </source>
</evidence>
<dbReference type="PROSITE" id="PS50290">
    <property type="entry name" value="PI3_4_KINASE_3"/>
    <property type="match status" value="1"/>
</dbReference>
<dbReference type="GO" id="GO:0005634">
    <property type="term" value="C:nucleus"/>
    <property type="evidence" value="ECO:0000318"/>
    <property type="project" value="GO_Central"/>
</dbReference>
<reference evidence="16" key="1">
    <citation type="journal article" date="2007" name="Nature">
        <title>The grapevine genome sequence suggests ancestral hexaploidization in major angiosperm phyla.</title>
        <authorList>
            <consortium name="The French-Italian Public Consortium for Grapevine Genome Characterization."/>
            <person name="Jaillon O."/>
            <person name="Aury J.-M."/>
            <person name="Noel B."/>
            <person name="Policriti A."/>
            <person name="Clepet C."/>
            <person name="Casagrande A."/>
            <person name="Choisne N."/>
            <person name="Aubourg S."/>
            <person name="Vitulo N."/>
            <person name="Jubin C."/>
            <person name="Vezzi A."/>
            <person name="Legeai F."/>
            <person name="Hugueney P."/>
            <person name="Dasilva C."/>
            <person name="Horner D."/>
            <person name="Mica E."/>
            <person name="Jublot D."/>
            <person name="Poulain J."/>
            <person name="Bruyere C."/>
            <person name="Billault A."/>
            <person name="Segurens B."/>
            <person name="Gouyvenoux M."/>
            <person name="Ugarte E."/>
            <person name="Cattonaro F."/>
            <person name="Anthouard V."/>
            <person name="Vico V."/>
            <person name="Del Fabbro C."/>
            <person name="Alaux M."/>
            <person name="Di Gaspero G."/>
            <person name="Dumas V."/>
            <person name="Felice N."/>
            <person name="Paillard S."/>
            <person name="Juman I."/>
            <person name="Moroldo M."/>
            <person name="Scalabrin S."/>
            <person name="Canaguier A."/>
            <person name="Le Clainche I."/>
            <person name="Malacrida G."/>
            <person name="Durand E."/>
            <person name="Pesole G."/>
            <person name="Laucou V."/>
            <person name="Chatelet P."/>
            <person name="Merdinoglu D."/>
            <person name="Delledonne M."/>
            <person name="Pezzotti M."/>
            <person name="Lecharny A."/>
            <person name="Scarpelli C."/>
            <person name="Artiguenave F."/>
            <person name="Pe M.E."/>
            <person name="Valle G."/>
            <person name="Morgante M."/>
            <person name="Caboche M."/>
            <person name="Adam-Blondon A.-F."/>
            <person name="Weissenbach J."/>
            <person name="Quetier F."/>
            <person name="Wincker P."/>
        </authorList>
    </citation>
    <scope>NUCLEOTIDE SEQUENCE [LARGE SCALE GENOMIC DNA]</scope>
    <source>
        <strain evidence="16">cv. Pinot noir / PN40024</strain>
    </source>
</reference>
<evidence type="ECO:0000256" key="11">
    <source>
        <dbReference type="SAM" id="MobiDB-lite"/>
    </source>
</evidence>
<dbReference type="FunFam" id="3.30.1010.10:FF:000006">
    <property type="entry name" value="Serine/threonine-protein kinase TOR"/>
    <property type="match status" value="1"/>
</dbReference>
<evidence type="ECO:0000259" key="14">
    <source>
        <dbReference type="PROSITE" id="PS51190"/>
    </source>
</evidence>
<feature type="domain" description="FATC" evidence="14">
    <location>
        <begin position="2905"/>
        <end position="2937"/>
    </location>
</feature>
<dbReference type="Pfam" id="PF11865">
    <property type="entry name" value="mTOR_dom"/>
    <property type="match status" value="1"/>
</dbReference>
<dbReference type="Pfam" id="PF02259">
    <property type="entry name" value="FAT"/>
    <property type="match status" value="1"/>
</dbReference>
<dbReference type="GO" id="GO:0031929">
    <property type="term" value="P:TOR signaling"/>
    <property type="evidence" value="ECO:0000318"/>
    <property type="project" value="GO_Central"/>
</dbReference>
<dbReference type="InterPro" id="IPR011989">
    <property type="entry name" value="ARM-like"/>
</dbReference>
<evidence type="ECO:0000256" key="4">
    <source>
        <dbReference type="ARBA" id="ARBA00022737"/>
    </source>
</evidence>
<keyword evidence="4" id="KW-0677">Repeat</keyword>
<dbReference type="InterPro" id="IPR011009">
    <property type="entry name" value="Kinase-like_dom_sf"/>
</dbReference>
<dbReference type="SMART" id="SM01346">
    <property type="entry name" value="DUF3385"/>
    <property type="match status" value="1"/>
</dbReference>
<dbReference type="PROSITE" id="PS00916">
    <property type="entry name" value="PI3_4_KINASE_2"/>
    <property type="match status" value="1"/>
</dbReference>
<dbReference type="FunFam" id="1.25.10.10:FF:000474">
    <property type="entry name" value="Serine/threonine-protein kinase TOR"/>
    <property type="match status" value="1"/>
</dbReference>
<feature type="region of interest" description="Disordered" evidence="11">
    <location>
        <begin position="1458"/>
        <end position="1496"/>
    </location>
</feature>
<dbReference type="SMART" id="SM01343">
    <property type="entry name" value="FATC"/>
    <property type="match status" value="1"/>
</dbReference>
<dbReference type="InterPro" id="IPR036738">
    <property type="entry name" value="FRB_sf"/>
</dbReference>
<dbReference type="Gene3D" id="3.30.1010.10">
    <property type="entry name" value="Phosphatidylinositol 3-kinase Catalytic Subunit, Chain A, domain 4"/>
    <property type="match status" value="1"/>
</dbReference>
<dbReference type="SUPFAM" id="SSF47212">
    <property type="entry name" value="FKBP12-rapamycin-binding domain of FKBP-rapamycin-associated protein (FRAP)"/>
    <property type="match status" value="1"/>
</dbReference>
<evidence type="ECO:0000256" key="2">
    <source>
        <dbReference type="ARBA" id="ARBA00022527"/>
    </source>
</evidence>
<dbReference type="GO" id="GO:0106310">
    <property type="term" value="F:protein serine kinase activity"/>
    <property type="evidence" value="ECO:0007669"/>
    <property type="project" value="RHEA"/>
</dbReference>
<dbReference type="Gene3D" id="1.20.120.150">
    <property type="entry name" value="FKBP12-rapamycin binding domain"/>
    <property type="match status" value="1"/>
</dbReference>
<dbReference type="InterPro" id="IPR036940">
    <property type="entry name" value="PI3/4_kinase_cat_sf"/>
</dbReference>
<dbReference type="FunFam" id="1.25.10.10:FF:000265">
    <property type="entry name" value="Serine/threonine-protein kinase TOR"/>
    <property type="match status" value="1"/>
</dbReference>
<comment type="catalytic activity">
    <reaction evidence="9">
        <text>L-seryl-[protein] + ATP = O-phospho-L-seryl-[protein] + ADP + H(+)</text>
        <dbReference type="Rhea" id="RHEA:17989"/>
        <dbReference type="Rhea" id="RHEA-COMP:9863"/>
        <dbReference type="Rhea" id="RHEA-COMP:11604"/>
        <dbReference type="ChEBI" id="CHEBI:15378"/>
        <dbReference type="ChEBI" id="CHEBI:29999"/>
        <dbReference type="ChEBI" id="CHEBI:30616"/>
        <dbReference type="ChEBI" id="CHEBI:83421"/>
        <dbReference type="ChEBI" id="CHEBI:456216"/>
        <dbReference type="EC" id="2.7.11.1"/>
    </reaction>
</comment>
<dbReference type="InterPro" id="IPR050517">
    <property type="entry name" value="DDR_Repair_Kinase"/>
</dbReference>
<evidence type="ECO:0000256" key="7">
    <source>
        <dbReference type="ARBA" id="ARBA00022840"/>
    </source>
</evidence>
<dbReference type="GO" id="GO:0004674">
    <property type="term" value="F:protein serine/threonine kinase activity"/>
    <property type="evidence" value="ECO:0000318"/>
    <property type="project" value="GO_Central"/>
</dbReference>
<dbReference type="InterPro" id="IPR018936">
    <property type="entry name" value="PI3/4_kinase_CS"/>
</dbReference>
<evidence type="ECO:0000256" key="8">
    <source>
        <dbReference type="ARBA" id="ARBA00047899"/>
    </source>
</evidence>
<evidence type="ECO:0000313" key="15">
    <source>
        <dbReference type="EMBL" id="CCB49632.1"/>
    </source>
</evidence>
<dbReference type="GO" id="GO:0016242">
    <property type="term" value="P:negative regulation of macroautophagy"/>
    <property type="evidence" value="ECO:0000318"/>
    <property type="project" value="GO_Central"/>
</dbReference>
<evidence type="ECO:0000256" key="1">
    <source>
        <dbReference type="ARBA" id="ARBA00011031"/>
    </source>
</evidence>
<dbReference type="SMART" id="SM00146">
    <property type="entry name" value="PI3Kc"/>
    <property type="match status" value="1"/>
</dbReference>
<dbReference type="FunFam" id="1.10.1070.11:FF:000017">
    <property type="entry name" value="Serine/threonine-protein kinase TOR"/>
    <property type="match status" value="1"/>
</dbReference>
<gene>
    <name evidence="15" type="ordered locus">VIT_03s0088g00450</name>
</gene>
<dbReference type="EC" id="2.7.11.1" evidence="10"/>
<dbReference type="Proteomes" id="UP000009183">
    <property type="component" value="Chromosome 3"/>
</dbReference>
<dbReference type="GO" id="GO:0005737">
    <property type="term" value="C:cytoplasm"/>
    <property type="evidence" value="ECO:0000318"/>
    <property type="project" value="GO_Central"/>
</dbReference>
<dbReference type="ExpressionAtlas" id="F6HBQ0">
    <property type="expression patterns" value="baseline and differential"/>
</dbReference>
<feature type="domain" description="FAT" evidence="13">
    <location>
        <begin position="1601"/>
        <end position="2180"/>
    </location>
</feature>
<dbReference type="InterPro" id="IPR043502">
    <property type="entry name" value="DNA/RNA_pol_sf"/>
</dbReference>
<dbReference type="HOGENOM" id="CLU_000178_7_1_1"/>
<feature type="domain" description="PI3K/PI4K catalytic" evidence="12">
    <location>
        <begin position="2522"/>
        <end position="2839"/>
    </location>
</feature>
<keyword evidence="6 10" id="KW-0418">Kinase</keyword>
<dbReference type="eggNOG" id="KOG0017">
    <property type="taxonomic scope" value="Eukaryota"/>
</dbReference>
<dbReference type="SMART" id="SM01345">
    <property type="entry name" value="Rapamycin_bind"/>
    <property type="match status" value="1"/>
</dbReference>
<keyword evidence="2 10" id="KW-0723">Serine/threonine-protein kinase</keyword>
<evidence type="ECO:0000259" key="13">
    <source>
        <dbReference type="PROSITE" id="PS51189"/>
    </source>
</evidence>
<dbReference type="PANTHER" id="PTHR11139">
    <property type="entry name" value="ATAXIA TELANGIECTASIA MUTATED ATM -RELATED"/>
    <property type="match status" value="1"/>
</dbReference>
<evidence type="ECO:0000256" key="6">
    <source>
        <dbReference type="ARBA" id="ARBA00022777"/>
    </source>
</evidence>
<dbReference type="Pfam" id="PF08771">
    <property type="entry name" value="FRB_dom"/>
    <property type="match status" value="1"/>
</dbReference>
<sequence length="2937" mass="329435">MASTAQSIRFGAPAAGSSLDALNRILADLCARGPPKDGAALALKIHLEEEARDLSGEAFSRFMDQLYDRISNLLDSNDVAENMGALRAIDELIDVALGESASKVSKFSGYVRTVFEAKRDRDVLILASTVLGHLARAGGAMTADEVECQVQNALEWLRGERIEYRRFAAVLILKVKGSFESRAIVGLLTDGGGAGCSPMLAPSSSSLRDEPRQSSPGTTKDSNALAHPESFLDDSPRRDDPVSREMVERGASPMDLEALELQGTSPRPDKEMAENASTVFNVHVPEFVDAIWVALRDPTLPIRERAVEALRACLRVIEKRETRWRVQWLRSFGVESKTFEVEKEKKKGRMQIFIVERKGGVSSWIKLGPTSLGPLIEGLDGLSEAELLHIERTKTDLALVEEATRYDIVPLQFECLIPEPLSSLSPFFGWTPDHRCSLGFHELSTSNGFYHLVGDLCSKKFVFKANLGKIIVLDFSALFFLKKSNHFNATIGCSYIRLLFEFHIYGCNLDSVLTLEALDIYLSFMPFKSQQTCELGYYRMFEATQDGLGRNAPVHSIHGSLLAVGELLRNTGEFMMSRYREVADIVITYLEHKDRLVRLSITSLLPRIAHFLRDRFVTNYLNICMNHILAVLRQPAERDSGFIALGEMAGALDGELVHYMPTIISHLRDAIAPRRGRPSLDALTCVGSIAKAMGSVMEPYVRSLLDVMFFPGLSHALIEALEQITASIPSLLPTIQDRLLDCISIALSRSHYPLARPAVAMARGSTVNTAQQVLDFSSPALVQLSLQTLAHFNFKGHELLEFARESVVVYLDDEDGATRKDAALCCCSLIANSFSGTTCPQFSSSRSNRTGGKRRRLVEEIVEKLLIAAIADADVTVRRSIFLSLHENGGFDEFLAQADSLSAVFAALNDEDFDVREYAISVSGRLSEKNPAYVLPALRRHLIQLLTYLEQSADSKCREESAKLLGCLIRNCERLILPYIAPIHKALVAKLAEGSGVNANNGIISGVLVTVGDLARVGGSAMRDNVTDLMPLIVEALMDGAAVTKREVAVATLGQVVQSTGYVIAPYNAYPQLLGLLLKLLNGELAWTTRREVLKVLGIMGALDPHVHKRNQQCLPGLHGEVARPASDTGQHIRSMDELPMDLWPSFATSEDYYSTVAINSLMRILRDASLSSYHQKVVGSLMFIFKSMGLGCVPYLPKVLPDLFLTVRTCEDGLKEFITWKLGTLVSIVRQHIRKYLPELLLLISELWPSFSLPSSNRPVHGLPILHLVEQLCLALNDEFRTYLPLILPSCIQVLSDAERCNDYTYVLDILHTLEVFGGTLDEHMHLLLPALIRLFKVDASVAIRRAAFKTLTRLIPRVQVTGHISALVHHLKLVLDGKNDELRKDAVDALCCLAHALGGDFTIFIPSIHKLLMKHRLRHKEFEEIEGRLQRREPLILGSTAAQRLISRFPVEVTSDPLNDVENDPYEDGSDAQRQIRGHQVNDGRLRTAGEASQRSTKEDWAEWMRHFSIELLKESPSPALRTCARLAQLQPFVGRELFAAGFVSCWAQLNDTSQKQLVRSLEMAFSSPNIPPEILATLLNLAEFMEHDEKPLPIDIRLLGALAEKCRAFAKALHYKEMEFEGARSKKMDANPVAVVEALIHINNQLHQHEAAVGILTYAQQNLDVQLKESWYEKLQRWDDALKAYTAKASQASTPHLVLEATLGRMRCLAALARWEELNNLCKEYWTPAEPAARLEMAPMAANAAWNMGEWDQMADYVSRLDDGDETKLRVLGNTTASGDGSSNGTFFRAVLLVRRGKYDEAREFVERARKCLATELAALVLESYDRAYSNMVRVQQLSELEEVIDYCTLPVGNPVAEGRRALIRNMWTERIQGAKRNVEVWQVLLAVRALVLPPIEDIENWLKFSYLCRKNGRISQARSTLIKLLQYDPETSPENVRYHGPPQVMVAYLKYQWSLGEDLKRKEAFGRLQNLAIELSSANIQSATSTGLMSTSSVSVPLLARVYRRLGTWQWALSPALDEDSIQEILSAFRNATQCATKWAKAWHSWALFNTAVMSHYTLRGFPNIAAQFVVAAVTGYFHSIAFAANAKGVDDSLQDILRLLTLWFNHGATAEVQMALHKGFSYVNIDTWLVVLPQIIARIHSNNHAVRELIQSLLVRIGESHPQSPCDSHWDAVIRILRYIKSTPGQGMLYENRGHTQVVGYTDADWAGSPTDRRSTSGYCVFIGGNLISWKSKKQDVVARSSAEAEYRAMTLATCELIWLKYLLPELRFGKDEQMKLICDNQAALHIASNPVFHERTKHIEVDYHFIREKIASGCVATSFVNSNDQLALMYPLLVACKSISNLRRAAAQEVVDKVRQHSGTLVDQAQLVSTELIRVAILWHEMWHEALEEASRLYFGEHNTEGMLKALEPLHEMLEEGAMRDDITAKESAFIQAYRHELLEAYECCMKFKRTGKDAELTQAWDLYYHVFRRIDKQLQALTTLDLQSVSPQLLTCRNLELAVPGQYRAGSPLVTIEYFAHQLVVITSKQRPRKLTIRGSDGEDYAFLLKGHEDLRQDERVMQLFGLVNTLLENERKTAEKDLSIQRYAVIPLSPNSGLIGWVPHCDTLHHLIREYRDARKITLNQEHKYMLGFAPDYDHLPLIAKVEVFEYALQNTEGNDLARVLWLKSRTSEVWLDRRTNYTRSLAVMSMVGYLLGLGDRHPSNLMLHRYSGKILHIDFGDCFEASMNREKFPEKVPFRLTRMLVKAMEVSGIEGNFRSTCENVMQVLRTHRDSVMAMMEAFVHDPLINWRLFNFNEVPQMSTFASTHVAPVANSEESAPNRELAQPQRGAREKELLQAVNQLGDANEVLNERAVVVMARMSNKLTGRDFSTCSSVSASSIQHAVDHSTLIFGDTREVDHGLNVKVQVQKLITQARSHENLCQNYVGWCPFW</sequence>
<accession>F6HBQ0</accession>
<dbReference type="FunFam" id="1.20.120.150:FF:000001">
    <property type="entry name" value="Serine/threonine-protein kinase TOR"/>
    <property type="match status" value="1"/>
</dbReference>
<feature type="compositionally biased region" description="Polar residues" evidence="11">
    <location>
        <begin position="213"/>
        <end position="222"/>
    </location>
</feature>
<dbReference type="SUPFAM" id="SSF56112">
    <property type="entry name" value="Protein kinase-like (PK-like)"/>
    <property type="match status" value="1"/>
</dbReference>
<keyword evidence="16" id="KW-1185">Reference proteome</keyword>
<dbReference type="EMBL" id="FN595512">
    <property type="protein sequence ID" value="CCB49632.1"/>
    <property type="molecule type" value="Genomic_DNA"/>
</dbReference>
<dbReference type="PANTHER" id="PTHR11139:SF9">
    <property type="entry name" value="SERINE_THREONINE-PROTEIN KINASE MTOR"/>
    <property type="match status" value="1"/>
</dbReference>
<dbReference type="PROSITE" id="PS00915">
    <property type="entry name" value="PI3_4_KINASE_1"/>
    <property type="match status" value="1"/>
</dbReference>
<dbReference type="SUPFAM" id="SSF56672">
    <property type="entry name" value="DNA/RNA polymerases"/>
    <property type="match status" value="1"/>
</dbReference>
<dbReference type="Gene3D" id="1.10.1070.11">
    <property type="entry name" value="Phosphatidylinositol 3-/4-kinase, catalytic domain"/>
    <property type="match status" value="1"/>
</dbReference>
<dbReference type="InParanoid" id="F6HBQ0"/>
<dbReference type="FunCoup" id="F6HBQ0">
    <property type="interactions" value="3193"/>
</dbReference>
<dbReference type="InterPro" id="IPR003152">
    <property type="entry name" value="FATC_dom"/>
</dbReference>
<dbReference type="InterPro" id="IPR014009">
    <property type="entry name" value="PIK_FAT"/>
</dbReference>
<organism evidence="15 16">
    <name type="scientific">Vitis vinifera</name>
    <name type="common">Grape</name>
    <dbReference type="NCBI Taxonomy" id="29760"/>
    <lineage>
        <taxon>Eukaryota</taxon>
        <taxon>Viridiplantae</taxon>
        <taxon>Streptophyta</taxon>
        <taxon>Embryophyta</taxon>
        <taxon>Tracheophyta</taxon>
        <taxon>Spermatophyta</taxon>
        <taxon>Magnoliopsida</taxon>
        <taxon>eudicotyledons</taxon>
        <taxon>Gunneridae</taxon>
        <taxon>Pentapetalae</taxon>
        <taxon>rosids</taxon>
        <taxon>Vitales</taxon>
        <taxon>Vitaceae</taxon>
        <taxon>Viteae</taxon>
        <taxon>Vitis</taxon>
    </lineage>
</organism>
<keyword evidence="7 10" id="KW-0067">ATP-binding</keyword>